<feature type="binding site" evidence="9">
    <location>
        <position position="112"/>
    </location>
    <ligand>
        <name>substrate</name>
    </ligand>
</feature>
<evidence type="ECO:0000256" key="3">
    <source>
        <dbReference type="ARBA" id="ARBA00004902"/>
    </source>
</evidence>
<name>A0ABW2II51_9PROT</name>
<comment type="similarity">
    <text evidence="4 9">Belongs to the type-II 3-dehydroquinase family.</text>
</comment>
<dbReference type="PIRSF" id="PIRSF001399">
    <property type="entry name" value="DHquinase_II"/>
    <property type="match status" value="1"/>
</dbReference>
<dbReference type="NCBIfam" id="TIGR01088">
    <property type="entry name" value="aroQ"/>
    <property type="match status" value="1"/>
</dbReference>
<evidence type="ECO:0000256" key="4">
    <source>
        <dbReference type="ARBA" id="ARBA00011037"/>
    </source>
</evidence>
<dbReference type="PROSITE" id="PS01029">
    <property type="entry name" value="DEHYDROQUINASE_II"/>
    <property type="match status" value="1"/>
</dbReference>
<comment type="pathway">
    <text evidence="3 9">Metabolic intermediate biosynthesis; chorismate biosynthesis; chorismate from D-erythrose 4-phosphate and phosphoenolpyruvate: step 3/7.</text>
</comment>
<feature type="binding site" evidence="9">
    <location>
        <position position="81"/>
    </location>
    <ligand>
        <name>substrate</name>
    </ligand>
</feature>
<accession>A0ABW2II51</accession>
<feature type="active site" description="Proton donor" evidence="9">
    <location>
        <position position="101"/>
    </location>
</feature>
<keyword evidence="11" id="KW-1185">Reference proteome</keyword>
<comment type="subunit">
    <text evidence="5 9">Homododecamer.</text>
</comment>
<evidence type="ECO:0000256" key="9">
    <source>
        <dbReference type="HAMAP-Rule" id="MF_00169"/>
    </source>
</evidence>
<comment type="catalytic activity">
    <reaction evidence="1 9">
        <text>3-dehydroquinate = 3-dehydroshikimate + H2O</text>
        <dbReference type="Rhea" id="RHEA:21096"/>
        <dbReference type="ChEBI" id="CHEBI:15377"/>
        <dbReference type="ChEBI" id="CHEBI:16630"/>
        <dbReference type="ChEBI" id="CHEBI:32364"/>
        <dbReference type="EC" id="4.2.1.10"/>
    </reaction>
</comment>
<evidence type="ECO:0000256" key="6">
    <source>
        <dbReference type="ARBA" id="ARBA00012060"/>
    </source>
</evidence>
<comment type="caution">
    <text evidence="10">The sequence shown here is derived from an EMBL/GenBank/DDBJ whole genome shotgun (WGS) entry which is preliminary data.</text>
</comment>
<feature type="active site" description="Proton acceptor" evidence="9">
    <location>
        <position position="24"/>
    </location>
</feature>
<dbReference type="CDD" id="cd00466">
    <property type="entry name" value="DHQase_II"/>
    <property type="match status" value="1"/>
</dbReference>
<dbReference type="NCBIfam" id="NF003807">
    <property type="entry name" value="PRK05395.1-4"/>
    <property type="match status" value="1"/>
</dbReference>
<evidence type="ECO:0000256" key="1">
    <source>
        <dbReference type="ARBA" id="ARBA00001864"/>
    </source>
</evidence>
<dbReference type="SUPFAM" id="SSF52304">
    <property type="entry name" value="Type II 3-dehydroquinate dehydratase"/>
    <property type="match status" value="1"/>
</dbReference>
<dbReference type="HAMAP" id="MF_00169">
    <property type="entry name" value="AroQ"/>
    <property type="match status" value="1"/>
</dbReference>
<dbReference type="GO" id="GO:0003855">
    <property type="term" value="F:3-dehydroquinate dehydratase activity"/>
    <property type="evidence" value="ECO:0007669"/>
    <property type="project" value="UniProtKB-EC"/>
</dbReference>
<evidence type="ECO:0000256" key="2">
    <source>
        <dbReference type="ARBA" id="ARBA00003924"/>
    </source>
</evidence>
<dbReference type="NCBIfam" id="NF003805">
    <property type="entry name" value="PRK05395.1-2"/>
    <property type="match status" value="1"/>
</dbReference>
<evidence type="ECO:0000313" key="10">
    <source>
        <dbReference type="EMBL" id="MFC7290774.1"/>
    </source>
</evidence>
<dbReference type="InterPro" id="IPR036441">
    <property type="entry name" value="DHquinase_II_sf"/>
</dbReference>
<dbReference type="NCBIfam" id="NF003806">
    <property type="entry name" value="PRK05395.1-3"/>
    <property type="match status" value="1"/>
</dbReference>
<evidence type="ECO:0000313" key="11">
    <source>
        <dbReference type="Proteomes" id="UP001596492"/>
    </source>
</evidence>
<protein>
    <recommendedName>
        <fullName evidence="6 9">3-dehydroquinate dehydratase</fullName>
        <shortName evidence="9">3-dehydroquinase</shortName>
        <ecNumber evidence="6 9">4.2.1.10</ecNumber>
    </recommendedName>
    <alternativeName>
        <fullName evidence="9">Type II DHQase</fullName>
    </alternativeName>
</protein>
<feature type="binding site" evidence="9">
    <location>
        <begin position="102"/>
        <end position="103"/>
    </location>
    <ligand>
        <name>substrate</name>
    </ligand>
</feature>
<sequence length="150" mass="16390">MSLMLYCLNGPNLNLLGTREPEIYGTDTLADIEKMMSKSANDLGAKLVFRQSNHEGELIDWIQEARTKASALILNAAAYTHTSIAIHDALKTLEIPVIELHLSNPHSREPFRAKSYVAPCAHGVIAGFGSAGYRLSVEAAITLVNKRSKN</sequence>
<dbReference type="Gene3D" id="3.40.50.9100">
    <property type="entry name" value="Dehydroquinase, class II"/>
    <property type="match status" value="1"/>
</dbReference>
<dbReference type="Pfam" id="PF01220">
    <property type="entry name" value="DHquinase_II"/>
    <property type="match status" value="1"/>
</dbReference>
<proteinExistence type="inferred from homology"/>
<evidence type="ECO:0000256" key="7">
    <source>
        <dbReference type="ARBA" id="ARBA00023141"/>
    </source>
</evidence>
<organism evidence="10 11">
    <name type="scientific">Hirschia litorea</name>
    <dbReference type="NCBI Taxonomy" id="1199156"/>
    <lineage>
        <taxon>Bacteria</taxon>
        <taxon>Pseudomonadati</taxon>
        <taxon>Pseudomonadota</taxon>
        <taxon>Alphaproteobacteria</taxon>
        <taxon>Hyphomonadales</taxon>
        <taxon>Hyphomonadaceae</taxon>
        <taxon>Hirschia</taxon>
    </lineage>
</organism>
<feature type="binding site" evidence="9">
    <location>
        <position position="75"/>
    </location>
    <ligand>
        <name>substrate</name>
    </ligand>
</feature>
<keyword evidence="9" id="KW-0028">Amino-acid biosynthesis</keyword>
<dbReference type="EMBL" id="JBHTBR010000002">
    <property type="protein sequence ID" value="MFC7290774.1"/>
    <property type="molecule type" value="Genomic_DNA"/>
</dbReference>
<dbReference type="EC" id="4.2.1.10" evidence="6 9"/>
<dbReference type="InterPro" id="IPR001874">
    <property type="entry name" value="DHquinase_II"/>
</dbReference>
<dbReference type="InterPro" id="IPR018509">
    <property type="entry name" value="DHquinase_II_CS"/>
</dbReference>
<dbReference type="RefSeq" id="WP_382165954.1">
    <property type="nucleotide sequence ID" value="NZ_JBHTBR010000002.1"/>
</dbReference>
<comment type="function">
    <text evidence="2 9">Catalyzes a trans-dehydration via an enolate intermediate.</text>
</comment>
<feature type="site" description="Transition state stabilizer" evidence="9">
    <location>
        <position position="19"/>
    </location>
</feature>
<dbReference type="PANTHER" id="PTHR21272">
    <property type="entry name" value="CATABOLIC 3-DEHYDROQUINASE"/>
    <property type="match status" value="1"/>
</dbReference>
<evidence type="ECO:0000256" key="5">
    <source>
        <dbReference type="ARBA" id="ARBA00011193"/>
    </source>
</evidence>
<reference evidence="11" key="1">
    <citation type="journal article" date="2019" name="Int. J. Syst. Evol. Microbiol.">
        <title>The Global Catalogue of Microorganisms (GCM) 10K type strain sequencing project: providing services to taxonomists for standard genome sequencing and annotation.</title>
        <authorList>
            <consortium name="The Broad Institute Genomics Platform"/>
            <consortium name="The Broad Institute Genome Sequencing Center for Infectious Disease"/>
            <person name="Wu L."/>
            <person name="Ma J."/>
        </authorList>
    </citation>
    <scope>NUCLEOTIDE SEQUENCE [LARGE SCALE GENOMIC DNA]</scope>
    <source>
        <strain evidence="11">CCUG 51308</strain>
    </source>
</reference>
<evidence type="ECO:0000256" key="8">
    <source>
        <dbReference type="ARBA" id="ARBA00023239"/>
    </source>
</evidence>
<keyword evidence="8 9" id="KW-0456">Lyase</keyword>
<gene>
    <name evidence="9 10" type="primary">aroQ</name>
    <name evidence="10" type="ORF">ACFQS8_04035</name>
</gene>
<feature type="binding site" evidence="9">
    <location>
        <position position="88"/>
    </location>
    <ligand>
        <name>substrate</name>
    </ligand>
</feature>
<dbReference type="PANTHER" id="PTHR21272:SF3">
    <property type="entry name" value="CATABOLIC 3-DEHYDROQUINASE"/>
    <property type="match status" value="1"/>
</dbReference>
<dbReference type="Proteomes" id="UP001596492">
    <property type="component" value="Unassembled WGS sequence"/>
</dbReference>
<keyword evidence="7 9" id="KW-0057">Aromatic amino acid biosynthesis</keyword>